<reference evidence="4" key="1">
    <citation type="submission" date="2019-06" db="EMBL/GenBank/DDBJ databases">
        <title>Draft genome sequence of the griseofulvin-producing fungus Xylaria cubensis strain G536.</title>
        <authorList>
            <person name="Mead M.E."/>
            <person name="Raja H.A."/>
            <person name="Steenwyk J.L."/>
            <person name="Knowles S.L."/>
            <person name="Oberlies N.H."/>
            <person name="Rokas A."/>
        </authorList>
    </citation>
    <scope>NUCLEOTIDE SEQUENCE [LARGE SCALE GENOMIC DNA]</scope>
    <source>
        <strain evidence="4">G536</strain>
    </source>
</reference>
<keyword evidence="4" id="KW-1185">Reference proteome</keyword>
<protein>
    <recommendedName>
        <fullName evidence="2">Protein kinase domain-containing protein</fullName>
    </recommendedName>
</protein>
<dbReference type="GO" id="GO:0004674">
    <property type="term" value="F:protein serine/threonine kinase activity"/>
    <property type="evidence" value="ECO:0007669"/>
    <property type="project" value="TreeGrafter"/>
</dbReference>
<dbReference type="SMART" id="SM00220">
    <property type="entry name" value="S_TKc"/>
    <property type="match status" value="1"/>
</dbReference>
<evidence type="ECO:0000259" key="2">
    <source>
        <dbReference type="PROSITE" id="PS50011"/>
    </source>
</evidence>
<dbReference type="SUPFAM" id="SSF56112">
    <property type="entry name" value="Protein kinase-like (PK-like)"/>
    <property type="match status" value="1"/>
</dbReference>
<feature type="region of interest" description="Disordered" evidence="1">
    <location>
        <begin position="529"/>
        <end position="560"/>
    </location>
</feature>
<dbReference type="Gene3D" id="1.10.510.10">
    <property type="entry name" value="Transferase(Phosphotransferase) domain 1"/>
    <property type="match status" value="1"/>
</dbReference>
<dbReference type="EMBL" id="VFLP01000048">
    <property type="protein sequence ID" value="TRX91142.1"/>
    <property type="molecule type" value="Genomic_DNA"/>
</dbReference>
<accession>A0A553HT60</accession>
<dbReference type="InterPro" id="IPR000719">
    <property type="entry name" value="Prot_kinase_dom"/>
</dbReference>
<proteinExistence type="predicted"/>
<dbReference type="InterPro" id="IPR011009">
    <property type="entry name" value="Kinase-like_dom_sf"/>
</dbReference>
<gene>
    <name evidence="3" type="ORF">FHL15_007930</name>
</gene>
<dbReference type="PANTHER" id="PTHR24359:SF37">
    <property type="entry name" value="PROTEIN KINASE DOMAIN-CONTAINING PROTEIN"/>
    <property type="match status" value="1"/>
</dbReference>
<dbReference type="Proteomes" id="UP000319160">
    <property type="component" value="Unassembled WGS sequence"/>
</dbReference>
<sequence length="884" mass="101499">MPVFFQEGGEIWKAFTENMRGKWTGETVDGRKFIRTRRMIEWMRAADPNNGGLLLEHVYEVNRKPSPVFRPVEWEQISDGNYIIMFGFLIDLGYGHLIDIFRQHNIQDNDLCKPASPVKRSMLEEKIQNHADLQAFMENFERRRWEFGPVEFHLGMDLNLNEGQRVLPFCRMQRINDKGATADLYEVTVEEDFITGSLRDVIKGTIYDDEEFGSCYRFALKSYSDDCEDIFNSERNAFHGIRYEKNMIKCLGTVKCAQYRQLSDDPKTPPVLGREIIDFWENLFQIVDALQRVHNLEQKRKDGTTDWYTGCHTDVKPDNILRVQGRFKLADFGYAAFVPCGEGHPSPDGGTETYGAPEFYLKNQRDQEDKTVLIDEKACNITNTIDTWSIACVLSVAVTWVTLGYQGIMQFQTVRQAAIARVKSNPEATIAHRLSDDAFHDGSSVLEDVTNWHYYLRQVMRKSDPVSDRILDIIDNEVLDKDGYYRLTSAMLYEKLNQLLDTAKNLNEQIAKPIIECIVSFDKTAPSTMKEYSDQRQKEAERFSRTDGDQSKHSNKSARLNNIVSARVAHRQVLDRPSQSPPTNRNSYNGWISNHDSPAYTKTIASPTSTQRHELKVLSSLKTSPDISPESTCIYKLYKSLDGDRGPFSNWLGPRRDVYFSNFIEDRDIKFIIDDGTRMKTHWKWVTATLQVLAEKVAPSDDNGVDLMFTFAKDLNLSNVKRPWGKFGKAMSHAGKRISTDPRRPLATDMAKILGEVFQRYERKQSRQRTTLIILTDGVWEGSDQVDDVEEKIARFFKGSKRTKGFEDREFTIQFVSFGDQAIHRLNALDDDMPNRYSISDAIDHEPWTGDPDKMILGSVSAVCDKAGMNSPVQQDVFVTQSRR</sequence>
<feature type="compositionally biased region" description="Basic and acidic residues" evidence="1">
    <location>
        <begin position="531"/>
        <end position="552"/>
    </location>
</feature>
<dbReference type="OrthoDB" id="9992527at2759"/>
<dbReference type="AlphaFoldDB" id="A0A553HT60"/>
<evidence type="ECO:0000256" key="1">
    <source>
        <dbReference type="SAM" id="MobiDB-lite"/>
    </source>
</evidence>
<dbReference type="Pfam" id="PF00069">
    <property type="entry name" value="Pkinase"/>
    <property type="match status" value="1"/>
</dbReference>
<organism evidence="3 4">
    <name type="scientific">Xylaria flabelliformis</name>
    <dbReference type="NCBI Taxonomy" id="2512241"/>
    <lineage>
        <taxon>Eukaryota</taxon>
        <taxon>Fungi</taxon>
        <taxon>Dikarya</taxon>
        <taxon>Ascomycota</taxon>
        <taxon>Pezizomycotina</taxon>
        <taxon>Sordariomycetes</taxon>
        <taxon>Xylariomycetidae</taxon>
        <taxon>Xylariales</taxon>
        <taxon>Xylariaceae</taxon>
        <taxon>Xylaria</taxon>
    </lineage>
</organism>
<dbReference type="STRING" id="2512241.A0A553HT60"/>
<dbReference type="GO" id="GO:0005524">
    <property type="term" value="F:ATP binding"/>
    <property type="evidence" value="ECO:0007669"/>
    <property type="project" value="InterPro"/>
</dbReference>
<feature type="compositionally biased region" description="Polar residues" evidence="1">
    <location>
        <begin position="577"/>
        <end position="592"/>
    </location>
</feature>
<evidence type="ECO:0000313" key="3">
    <source>
        <dbReference type="EMBL" id="TRX91142.1"/>
    </source>
</evidence>
<evidence type="ECO:0000313" key="4">
    <source>
        <dbReference type="Proteomes" id="UP000319160"/>
    </source>
</evidence>
<feature type="region of interest" description="Disordered" evidence="1">
    <location>
        <begin position="572"/>
        <end position="592"/>
    </location>
</feature>
<name>A0A553HT60_9PEZI</name>
<dbReference type="PROSITE" id="PS50011">
    <property type="entry name" value="PROTEIN_KINASE_DOM"/>
    <property type="match status" value="1"/>
</dbReference>
<feature type="domain" description="Protein kinase" evidence="2">
    <location>
        <begin position="86"/>
        <end position="500"/>
    </location>
</feature>
<comment type="caution">
    <text evidence="3">The sequence shown here is derived from an EMBL/GenBank/DDBJ whole genome shotgun (WGS) entry which is preliminary data.</text>
</comment>
<dbReference type="PANTHER" id="PTHR24359">
    <property type="entry name" value="SERINE/THREONINE-PROTEIN KINASE SBK1"/>
    <property type="match status" value="1"/>
</dbReference>